<dbReference type="Proteomes" id="UP000004095">
    <property type="component" value="Unassembled WGS sequence"/>
</dbReference>
<gene>
    <name evidence="1" type="ORF">M23134_05781</name>
</gene>
<keyword evidence="2" id="KW-1185">Reference proteome</keyword>
<protein>
    <submittedName>
        <fullName evidence="1">Uncharacterized protein</fullName>
    </submittedName>
</protein>
<name>A1ZIP0_MICM2</name>
<evidence type="ECO:0000313" key="2">
    <source>
        <dbReference type="Proteomes" id="UP000004095"/>
    </source>
</evidence>
<dbReference type="AlphaFoldDB" id="A1ZIP0"/>
<sequence>MKPTNLNPTILKSFKATESFYKHQYPNHKISQEVFTKAFIEGMKEAAKMTPEKFNTIKEEYIMGGKKLENLASKANKNKLDKRSFTRGFVSGFTA</sequence>
<reference evidence="1 2" key="1">
    <citation type="submission" date="2007-01" db="EMBL/GenBank/DDBJ databases">
        <authorList>
            <person name="Haygood M."/>
            <person name="Podell S."/>
            <person name="Anderson C."/>
            <person name="Hopkinson B."/>
            <person name="Roe K."/>
            <person name="Barbeau K."/>
            <person name="Gaasterland T."/>
            <person name="Ferriera S."/>
            <person name="Johnson J."/>
            <person name="Kravitz S."/>
            <person name="Beeson K."/>
            <person name="Sutton G."/>
            <person name="Rogers Y.-H."/>
            <person name="Friedman R."/>
            <person name="Frazier M."/>
            <person name="Venter J.C."/>
        </authorList>
    </citation>
    <scope>NUCLEOTIDE SEQUENCE [LARGE SCALE GENOMIC DNA]</scope>
    <source>
        <strain evidence="1 2">ATCC 23134</strain>
    </source>
</reference>
<comment type="caution">
    <text evidence="1">The sequence shown here is derived from an EMBL/GenBank/DDBJ whole genome shotgun (WGS) entry which is preliminary data.</text>
</comment>
<organism evidence="1 2">
    <name type="scientific">Microscilla marina ATCC 23134</name>
    <dbReference type="NCBI Taxonomy" id="313606"/>
    <lineage>
        <taxon>Bacteria</taxon>
        <taxon>Pseudomonadati</taxon>
        <taxon>Bacteroidota</taxon>
        <taxon>Cytophagia</taxon>
        <taxon>Cytophagales</taxon>
        <taxon>Microscillaceae</taxon>
        <taxon>Microscilla</taxon>
    </lineage>
</organism>
<dbReference type="RefSeq" id="WP_004155802.1">
    <property type="nucleotide sequence ID" value="NZ_AAWS01000009.1"/>
</dbReference>
<dbReference type="EMBL" id="AAWS01000009">
    <property type="protein sequence ID" value="EAY29908.1"/>
    <property type="molecule type" value="Genomic_DNA"/>
</dbReference>
<accession>A1ZIP0</accession>
<evidence type="ECO:0000313" key="1">
    <source>
        <dbReference type="EMBL" id="EAY29908.1"/>
    </source>
</evidence>
<proteinExistence type="predicted"/>